<gene>
    <name evidence="15" type="ORF">IscW_ISCW004069</name>
</gene>
<evidence type="ECO:0000313" key="16">
    <source>
        <dbReference type="EnsemblMetazoa" id="ISCW004069-PA"/>
    </source>
</evidence>
<evidence type="ECO:0000256" key="12">
    <source>
        <dbReference type="ARBA" id="ARBA00032149"/>
    </source>
</evidence>
<feature type="region of interest" description="Disordered" evidence="13">
    <location>
        <begin position="1"/>
        <end position="62"/>
    </location>
</feature>
<keyword evidence="10" id="KW-0539">Nucleus</keyword>
<dbReference type="HOGENOM" id="CLU_1763409_0_0_1"/>
<sequence>PSPHSPTPSPAGSVGSQSSGYSSCELGNNNNNGGGGSGRNPAAHHSSAVAGRNPAAHHSSAVASVAVPQAQYTLLQRQSATLANLHHCHDKWEQADYLTNSSHSKEFFAELDRDCGKLTLHSSSAELVRYVREGVFRLRHRLAVATGA</sequence>
<dbReference type="GO" id="GO:0003677">
    <property type="term" value="F:DNA binding"/>
    <property type="evidence" value="ECO:0007669"/>
    <property type="project" value="UniProtKB-KW"/>
</dbReference>
<dbReference type="GO" id="GO:0007366">
    <property type="term" value="P:periodic partitioning by pair rule gene"/>
    <property type="evidence" value="ECO:0007669"/>
    <property type="project" value="UniProtKB-KW"/>
</dbReference>
<dbReference type="OrthoDB" id="6515245at2759"/>
<keyword evidence="5" id="KW-0597">Phosphoprotein</keyword>
<evidence type="ECO:0000256" key="1">
    <source>
        <dbReference type="ARBA" id="ARBA00004123"/>
    </source>
</evidence>
<feature type="compositionally biased region" description="Low complexity" evidence="13">
    <location>
        <begin position="12"/>
        <end position="31"/>
    </location>
</feature>
<dbReference type="VEuPathDB" id="VectorBase:ISCW004069"/>
<evidence type="ECO:0000256" key="3">
    <source>
        <dbReference type="ARBA" id="ARBA00021888"/>
    </source>
</evidence>
<evidence type="ECO:0000313" key="17">
    <source>
        <dbReference type="Proteomes" id="UP000001555"/>
    </source>
</evidence>
<name>B7PJY2_IXOSC</name>
<evidence type="ECO:0000256" key="5">
    <source>
        <dbReference type="ARBA" id="ARBA00022553"/>
    </source>
</evidence>
<evidence type="ECO:0000256" key="7">
    <source>
        <dbReference type="ARBA" id="ARBA00023015"/>
    </source>
</evidence>
<dbReference type="EMBL" id="DS729119">
    <property type="protein sequence ID" value="EEC06904.1"/>
    <property type="molecule type" value="Genomic_DNA"/>
</dbReference>
<proteinExistence type="inferred from homology"/>
<evidence type="ECO:0000259" key="14">
    <source>
        <dbReference type="Pfam" id="PF18876"/>
    </source>
</evidence>
<keyword evidence="4" id="KW-0217">Developmental protein</keyword>
<keyword evidence="9" id="KW-0804">Transcription</keyword>
<dbReference type="GO" id="GO:0010468">
    <property type="term" value="P:regulation of gene expression"/>
    <property type="evidence" value="ECO:0007669"/>
    <property type="project" value="InterPro"/>
</dbReference>
<dbReference type="EnsemblMetazoa" id="ISCW004069-RA">
    <property type="protein sequence ID" value="ISCW004069-PA"/>
    <property type="gene ID" value="ISCW004069"/>
</dbReference>
<keyword evidence="7" id="KW-0805">Transcription regulation</keyword>
<comment type="function">
    <text evidence="11">Has a role in transcriptional regulation. Acts in parallel with the Ras/MAPK and the PI3K/PKB pathways in the control of cell identity and cellular growth. Essential for regulation of the cytoskeleton and cell growth but not for cell proliferation or growth rate. Required specifically for the microtubule-based basal transport of lipid droplets. Plays a partially redundant function downstream of Raf in cell fate specification in the developing eye. Pair-rule protein that regulates embryonic cellularization, gastrulation and segmentation.</text>
</comment>
<feature type="non-terminal residue" evidence="15">
    <location>
        <position position="1"/>
    </location>
</feature>
<dbReference type="AlphaFoldDB" id="B7PJY2"/>
<evidence type="ECO:0000256" key="6">
    <source>
        <dbReference type="ARBA" id="ARBA00022788"/>
    </source>
</evidence>
<dbReference type="STRING" id="6945.B7PJY2"/>
<evidence type="ECO:0000256" key="13">
    <source>
        <dbReference type="SAM" id="MobiDB-lite"/>
    </source>
</evidence>
<evidence type="ECO:0000256" key="9">
    <source>
        <dbReference type="ARBA" id="ARBA00023163"/>
    </source>
</evidence>
<comment type="subcellular location">
    <subcellularLocation>
        <location evidence="1">Nucleus</location>
    </subcellularLocation>
</comment>
<dbReference type="PANTHER" id="PTHR10528:SF17">
    <property type="entry name" value="AF4_FMR2 FAMILY MEMBER LILLI"/>
    <property type="match status" value="1"/>
</dbReference>
<comment type="similarity">
    <text evidence="2">Belongs to the AF4 family.</text>
</comment>
<keyword evidence="8" id="KW-0238">DNA-binding</keyword>
<evidence type="ECO:0000256" key="10">
    <source>
        <dbReference type="ARBA" id="ARBA00023242"/>
    </source>
</evidence>
<keyword evidence="17" id="KW-1185">Reference proteome</keyword>
<dbReference type="Proteomes" id="UP000001555">
    <property type="component" value="Unassembled WGS sequence"/>
</dbReference>
<dbReference type="InterPro" id="IPR043640">
    <property type="entry name" value="AF4/FMR2_CHD"/>
</dbReference>
<dbReference type="EMBL" id="ABJB010380735">
    <property type="status" value="NOT_ANNOTATED_CDS"/>
    <property type="molecule type" value="Genomic_DNA"/>
</dbReference>
<dbReference type="Pfam" id="PF18876">
    <property type="entry name" value="AFF4_CHD"/>
    <property type="match status" value="1"/>
</dbReference>
<dbReference type="EMBL" id="ABJB010881489">
    <property type="status" value="NOT_ANNOTATED_CDS"/>
    <property type="molecule type" value="Genomic_DNA"/>
</dbReference>
<reference evidence="15 17" key="1">
    <citation type="submission" date="2008-03" db="EMBL/GenBank/DDBJ databases">
        <title>Annotation of Ixodes scapularis.</title>
        <authorList>
            <consortium name="Ixodes scapularis Genome Project Consortium"/>
            <person name="Caler E."/>
            <person name="Hannick L.I."/>
            <person name="Bidwell S."/>
            <person name="Joardar V."/>
            <person name="Thiagarajan M."/>
            <person name="Amedeo P."/>
            <person name="Galinsky K.J."/>
            <person name="Schobel S."/>
            <person name="Inman J."/>
            <person name="Hostetler J."/>
            <person name="Miller J."/>
            <person name="Hammond M."/>
            <person name="Megy K."/>
            <person name="Lawson D."/>
            <person name="Kodira C."/>
            <person name="Sutton G."/>
            <person name="Meyer J."/>
            <person name="Hill C.A."/>
            <person name="Birren B."/>
            <person name="Nene V."/>
            <person name="Collins F."/>
            <person name="Alarcon-Chaidez F."/>
            <person name="Wikel S."/>
            <person name="Strausberg R."/>
        </authorList>
    </citation>
    <scope>NUCLEOTIDE SEQUENCE [LARGE SCALE GENOMIC DNA]</scope>
    <source>
        <strain evidence="17">Wikel</strain>
        <strain evidence="15">Wikel colony</strain>
    </source>
</reference>
<evidence type="ECO:0000313" key="15">
    <source>
        <dbReference type="EMBL" id="EEC06904.1"/>
    </source>
</evidence>
<dbReference type="PANTHER" id="PTHR10528">
    <property type="entry name" value="AF4/FMR2 FAMILY MEMBER"/>
    <property type="match status" value="1"/>
</dbReference>
<evidence type="ECO:0000256" key="2">
    <source>
        <dbReference type="ARBA" id="ARBA00007354"/>
    </source>
</evidence>
<dbReference type="VEuPathDB" id="VectorBase:ISCI004069"/>
<feature type="domain" description="AF4/FMR2 C-terminal homology" evidence="14">
    <location>
        <begin position="46"/>
        <end position="141"/>
    </location>
</feature>
<dbReference type="VEuPathDB" id="VectorBase:ISCP_024142"/>
<organism>
    <name type="scientific">Ixodes scapularis</name>
    <name type="common">Black-legged tick</name>
    <name type="synonym">Deer tick</name>
    <dbReference type="NCBI Taxonomy" id="6945"/>
    <lineage>
        <taxon>Eukaryota</taxon>
        <taxon>Metazoa</taxon>
        <taxon>Ecdysozoa</taxon>
        <taxon>Arthropoda</taxon>
        <taxon>Chelicerata</taxon>
        <taxon>Arachnida</taxon>
        <taxon>Acari</taxon>
        <taxon>Parasitiformes</taxon>
        <taxon>Ixodida</taxon>
        <taxon>Ixodoidea</taxon>
        <taxon>Ixodidae</taxon>
        <taxon>Ixodinae</taxon>
        <taxon>Ixodes</taxon>
    </lineage>
</organism>
<accession>B7PJY2</accession>
<dbReference type="InParanoid" id="B7PJY2"/>
<protein>
    <recommendedName>
        <fullName evidence="3">AF4/FMR2 family member lilli</fullName>
    </recommendedName>
    <alternativeName>
        <fullName evidence="12">Protein lilliputian</fullName>
    </alternativeName>
</protein>
<keyword evidence="6" id="KW-0562">Pair-rule protein</keyword>
<dbReference type="PaxDb" id="6945-B7PJY2"/>
<evidence type="ECO:0000256" key="4">
    <source>
        <dbReference type="ARBA" id="ARBA00022473"/>
    </source>
</evidence>
<evidence type="ECO:0000256" key="11">
    <source>
        <dbReference type="ARBA" id="ARBA00024653"/>
    </source>
</evidence>
<dbReference type="GO" id="GO:0005634">
    <property type="term" value="C:nucleus"/>
    <property type="evidence" value="ECO:0007669"/>
    <property type="project" value="UniProtKB-SubCell"/>
</dbReference>
<feature type="non-terminal residue" evidence="15">
    <location>
        <position position="148"/>
    </location>
</feature>
<reference evidence="16" key="2">
    <citation type="submission" date="2020-05" db="UniProtKB">
        <authorList>
            <consortium name="EnsemblMetazoa"/>
        </authorList>
    </citation>
    <scope>IDENTIFICATION</scope>
    <source>
        <strain evidence="16">wikel</strain>
    </source>
</reference>
<evidence type="ECO:0000256" key="8">
    <source>
        <dbReference type="ARBA" id="ARBA00023125"/>
    </source>
</evidence>
<dbReference type="InterPro" id="IPR007797">
    <property type="entry name" value="AF4/FMR2"/>
</dbReference>